<organism evidence="2 3">
    <name type="scientific">Cadophora malorum</name>
    <dbReference type="NCBI Taxonomy" id="108018"/>
    <lineage>
        <taxon>Eukaryota</taxon>
        <taxon>Fungi</taxon>
        <taxon>Dikarya</taxon>
        <taxon>Ascomycota</taxon>
        <taxon>Pezizomycotina</taxon>
        <taxon>Leotiomycetes</taxon>
        <taxon>Helotiales</taxon>
        <taxon>Ploettnerulaceae</taxon>
        <taxon>Cadophora</taxon>
    </lineage>
</organism>
<evidence type="ECO:0000313" key="2">
    <source>
        <dbReference type="EMBL" id="KAG4421279.1"/>
    </source>
</evidence>
<proteinExistence type="predicted"/>
<evidence type="ECO:0000313" key="3">
    <source>
        <dbReference type="Proteomes" id="UP000664132"/>
    </source>
</evidence>
<feature type="compositionally biased region" description="Low complexity" evidence="1">
    <location>
        <begin position="18"/>
        <end position="37"/>
    </location>
</feature>
<comment type="caution">
    <text evidence="2">The sequence shown here is derived from an EMBL/GenBank/DDBJ whole genome shotgun (WGS) entry which is preliminary data.</text>
</comment>
<accession>A0A8H7TGQ2</accession>
<dbReference type="OrthoDB" id="3548851at2759"/>
<feature type="compositionally biased region" description="Polar residues" evidence="1">
    <location>
        <begin position="1"/>
        <end position="12"/>
    </location>
</feature>
<name>A0A8H7TGQ2_9HELO</name>
<feature type="region of interest" description="Disordered" evidence="1">
    <location>
        <begin position="94"/>
        <end position="126"/>
    </location>
</feature>
<dbReference type="EMBL" id="JAFJYH010000068">
    <property type="protein sequence ID" value="KAG4421279.1"/>
    <property type="molecule type" value="Genomic_DNA"/>
</dbReference>
<dbReference type="Proteomes" id="UP000664132">
    <property type="component" value="Unassembled WGS sequence"/>
</dbReference>
<protein>
    <submittedName>
        <fullName evidence="2">Uncharacterized protein</fullName>
    </submittedName>
</protein>
<dbReference type="AlphaFoldDB" id="A0A8H7TGQ2"/>
<reference evidence="2" key="1">
    <citation type="submission" date="2021-02" db="EMBL/GenBank/DDBJ databases">
        <title>Genome sequence Cadophora malorum strain M34.</title>
        <authorList>
            <person name="Stefanovic E."/>
            <person name="Vu D."/>
            <person name="Scully C."/>
            <person name="Dijksterhuis J."/>
            <person name="Roader J."/>
            <person name="Houbraken J."/>
        </authorList>
    </citation>
    <scope>NUCLEOTIDE SEQUENCE</scope>
    <source>
        <strain evidence="2">M34</strain>
    </source>
</reference>
<feature type="region of interest" description="Disordered" evidence="1">
    <location>
        <begin position="1"/>
        <end position="44"/>
    </location>
</feature>
<keyword evidence="3" id="KW-1185">Reference proteome</keyword>
<gene>
    <name evidence="2" type="ORF">IFR04_005581</name>
</gene>
<evidence type="ECO:0000256" key="1">
    <source>
        <dbReference type="SAM" id="MobiDB-lite"/>
    </source>
</evidence>
<sequence>MASSETYSTTAVDGSGDGSYYISSPQSSSTPVDTSTQGASRAALSSQRITTFLADTSLSPPIAPSTPGYIDRRNNVAYSCHAASVTIASFDDAFNRSHDSKGKDEKGNNNNKKKDDEVKNNSEGEK</sequence>